<dbReference type="PANTHER" id="PTHR46082">
    <property type="entry name" value="ATP/GTP-BINDING PROTEIN-RELATED"/>
    <property type="match status" value="1"/>
</dbReference>
<evidence type="ECO:0000313" key="3">
    <source>
        <dbReference type="Proteomes" id="UP000286716"/>
    </source>
</evidence>
<name>A0A428W4G8_AMYBA</name>
<gene>
    <name evidence="2" type="ORF">DMA12_34825</name>
</gene>
<dbReference type="AlphaFoldDB" id="A0A428W4G8"/>
<feature type="transmembrane region" description="Helical" evidence="1">
    <location>
        <begin position="18"/>
        <end position="39"/>
    </location>
</feature>
<dbReference type="InterPro" id="IPR027417">
    <property type="entry name" value="P-loop_NTPase"/>
</dbReference>
<evidence type="ECO:0000313" key="2">
    <source>
        <dbReference type="EMBL" id="RSM37933.1"/>
    </source>
</evidence>
<reference evidence="2 3" key="1">
    <citation type="submission" date="2018-05" db="EMBL/GenBank/DDBJ databases">
        <title>Evolution of GPA BGCs.</title>
        <authorList>
            <person name="Waglechner N."/>
            <person name="Wright G.D."/>
        </authorList>
    </citation>
    <scope>NUCLEOTIDE SEQUENCE [LARGE SCALE GENOMIC DNA]</scope>
    <source>
        <strain evidence="2 3">DSM 5908</strain>
    </source>
</reference>
<dbReference type="Gene3D" id="1.25.40.10">
    <property type="entry name" value="Tetratricopeptide repeat domain"/>
    <property type="match status" value="2"/>
</dbReference>
<sequence>MVTAAAMITAALTAVGKIYTGAIVAGVVAAAGAVVAVIAERGKTHIAERAASRSKKLYVERVDRISDPIRLGVHPAAWLKHADGHADQVPPFVARDRMPDVEAALKAGGFVLVVGDSTAGKSRLAYEAMRACLPQHACVRPIDSAALAAAIVVAKQKRRSVLWLDDLDEYLGADGLTRSDLDGLGDRVVVVATLRAHLRDEFSARYDPGRPASERTAVRAGRDVLDAATAEVRLDRTWSPTEVNAARESSDPRVALAVVVADKHGVAETMAAGPALLRDWHDAWSATPRAADRIHGDARGAALVSAAVDIRRAGYHRPLELPMLRALHEVYLADRGGALLHPGSWENAVEWATAALHATSSLIDPQTYQAFDYLVNEASLDPATPTIPEAVWRTLLERLAPDDVVEVAWRANYAGYVQHVEPAFHRVLDSRHYRAAAVLAEILDDAAQSHAPDLLELTISRAESEEGVSTEDLLAMRHSLAWMLGERIGGHGDPERALGMIRQVVRDGESVLGRTHPQVLQARLTLARQLGACGAHQEALSIANDLIALASEDNGPQDPLTLNARFEAAVWTRHLQGAAAGAELFGELLEDAQAIDTTSWSFVLDTAWNLGGALLDSGDVVAAVSILDQLVVESERAYGRKHAQTLPFRRTHANAIGTAGDPVKALELTRELVEDATQILGETHLTTLQTKAQLAGWISDTGDRSAAIELFDSVLTEGTRLFGEDHWLMTEIRADLAQLHDNR</sequence>
<dbReference type="SUPFAM" id="SSF48452">
    <property type="entry name" value="TPR-like"/>
    <property type="match status" value="1"/>
</dbReference>
<proteinExistence type="predicted"/>
<accession>A0A428W4G8</accession>
<dbReference type="Proteomes" id="UP000286716">
    <property type="component" value="Unassembled WGS sequence"/>
</dbReference>
<keyword evidence="3" id="KW-1185">Reference proteome</keyword>
<dbReference type="PANTHER" id="PTHR46082:SF6">
    <property type="entry name" value="AAA+ ATPASE DOMAIN-CONTAINING PROTEIN-RELATED"/>
    <property type="match status" value="1"/>
</dbReference>
<evidence type="ECO:0000256" key="1">
    <source>
        <dbReference type="SAM" id="Phobius"/>
    </source>
</evidence>
<protein>
    <recommendedName>
        <fullName evidence="4">Tetratricopeptide repeat protein</fullName>
    </recommendedName>
</protein>
<dbReference type="InterPro" id="IPR011990">
    <property type="entry name" value="TPR-like_helical_dom_sf"/>
</dbReference>
<dbReference type="EMBL" id="QHHU01000063">
    <property type="protein sequence ID" value="RSM37933.1"/>
    <property type="molecule type" value="Genomic_DNA"/>
</dbReference>
<dbReference type="SUPFAM" id="SSF52540">
    <property type="entry name" value="P-loop containing nucleoside triphosphate hydrolases"/>
    <property type="match status" value="1"/>
</dbReference>
<evidence type="ECO:0008006" key="4">
    <source>
        <dbReference type="Google" id="ProtNLM"/>
    </source>
</evidence>
<keyword evidence="1" id="KW-1133">Transmembrane helix</keyword>
<dbReference type="InterPro" id="IPR053137">
    <property type="entry name" value="NLR-like"/>
</dbReference>
<keyword evidence="1" id="KW-0472">Membrane</keyword>
<keyword evidence="1" id="KW-0812">Transmembrane</keyword>
<comment type="caution">
    <text evidence="2">The sequence shown here is derived from an EMBL/GenBank/DDBJ whole genome shotgun (WGS) entry which is preliminary data.</text>
</comment>
<organism evidence="2 3">
    <name type="scientific">Amycolatopsis balhimycina DSM 5908</name>
    <dbReference type="NCBI Taxonomy" id="1081091"/>
    <lineage>
        <taxon>Bacteria</taxon>
        <taxon>Bacillati</taxon>
        <taxon>Actinomycetota</taxon>
        <taxon>Actinomycetes</taxon>
        <taxon>Pseudonocardiales</taxon>
        <taxon>Pseudonocardiaceae</taxon>
        <taxon>Amycolatopsis</taxon>
    </lineage>
</organism>